<organism evidence="2 3">
    <name type="scientific">Candidatus Zambryskibacteria bacterium RIFCSPLOWO2_01_FULL_45_21</name>
    <dbReference type="NCBI Taxonomy" id="1802761"/>
    <lineage>
        <taxon>Bacteria</taxon>
        <taxon>Candidatus Zambryskiibacteriota</taxon>
    </lineage>
</organism>
<reference evidence="2 3" key="1">
    <citation type="journal article" date="2016" name="Nat. Commun.">
        <title>Thousands of microbial genomes shed light on interconnected biogeochemical processes in an aquifer system.</title>
        <authorList>
            <person name="Anantharaman K."/>
            <person name="Brown C.T."/>
            <person name="Hug L.A."/>
            <person name="Sharon I."/>
            <person name="Castelle C.J."/>
            <person name="Probst A.J."/>
            <person name="Thomas B.C."/>
            <person name="Singh A."/>
            <person name="Wilkins M.J."/>
            <person name="Karaoz U."/>
            <person name="Brodie E.L."/>
            <person name="Williams K.H."/>
            <person name="Hubbard S.S."/>
            <person name="Banfield J.F."/>
        </authorList>
    </citation>
    <scope>NUCLEOTIDE SEQUENCE [LARGE SCALE GENOMIC DNA]</scope>
</reference>
<evidence type="ECO:0000256" key="1">
    <source>
        <dbReference type="SAM" id="Phobius"/>
    </source>
</evidence>
<keyword evidence="1" id="KW-0812">Transmembrane</keyword>
<dbReference type="Proteomes" id="UP000176800">
    <property type="component" value="Unassembled WGS sequence"/>
</dbReference>
<protein>
    <submittedName>
        <fullName evidence="2">Uncharacterized protein</fullName>
    </submittedName>
</protein>
<comment type="caution">
    <text evidence="2">The sequence shown here is derived from an EMBL/GenBank/DDBJ whole genome shotgun (WGS) entry which is preliminary data.</text>
</comment>
<dbReference type="AlphaFoldDB" id="A0A1G2U397"/>
<evidence type="ECO:0000313" key="3">
    <source>
        <dbReference type="Proteomes" id="UP000176800"/>
    </source>
</evidence>
<accession>A0A1G2U397</accession>
<gene>
    <name evidence="2" type="ORF">A3B14_00360</name>
</gene>
<keyword evidence="1" id="KW-0472">Membrane</keyword>
<proteinExistence type="predicted"/>
<feature type="transmembrane region" description="Helical" evidence="1">
    <location>
        <begin position="12"/>
        <end position="32"/>
    </location>
</feature>
<dbReference type="EMBL" id="MHWE01000019">
    <property type="protein sequence ID" value="OHB03350.1"/>
    <property type="molecule type" value="Genomic_DNA"/>
</dbReference>
<sequence>MKNWFKRSQHVIANLVTIFGFPLVLIGLYFNYVQIQDILVKPEVELFVYRQGVDSFTVILDNISDKPARGVRLELRLANISDPNPNVLKFLPLQDDFIAPRSSVGPYLVKEEWSDSLPELYFGTAMLECDSCDREKGYIVYLNPNNPDYSFYVRINNTKDKQFLFDKLNVSSSLDFLSPPFPNPFNVPPERREKVSQLTY</sequence>
<evidence type="ECO:0000313" key="2">
    <source>
        <dbReference type="EMBL" id="OHB03350.1"/>
    </source>
</evidence>
<name>A0A1G2U397_9BACT</name>
<keyword evidence="1" id="KW-1133">Transmembrane helix</keyword>